<organism evidence="12 13">
    <name type="scientific">Pyrocoelia pectoralis</name>
    <dbReference type="NCBI Taxonomy" id="417401"/>
    <lineage>
        <taxon>Eukaryota</taxon>
        <taxon>Metazoa</taxon>
        <taxon>Ecdysozoa</taxon>
        <taxon>Arthropoda</taxon>
        <taxon>Hexapoda</taxon>
        <taxon>Insecta</taxon>
        <taxon>Pterygota</taxon>
        <taxon>Neoptera</taxon>
        <taxon>Endopterygota</taxon>
        <taxon>Coleoptera</taxon>
        <taxon>Polyphaga</taxon>
        <taxon>Elateriformia</taxon>
        <taxon>Elateroidea</taxon>
        <taxon>Lampyridae</taxon>
        <taxon>Lampyrinae</taxon>
        <taxon>Pyrocoelia</taxon>
    </lineage>
</organism>
<proteinExistence type="inferred from homology"/>
<dbReference type="GO" id="GO:0048278">
    <property type="term" value="P:vesicle docking"/>
    <property type="evidence" value="ECO:0007669"/>
    <property type="project" value="TreeGrafter"/>
</dbReference>
<dbReference type="GO" id="GO:0000139">
    <property type="term" value="C:Golgi membrane"/>
    <property type="evidence" value="ECO:0007669"/>
    <property type="project" value="UniProtKB-SubCell"/>
</dbReference>
<dbReference type="EMBL" id="JAVRBK010000002">
    <property type="protein sequence ID" value="KAK5648239.1"/>
    <property type="molecule type" value="Genomic_DNA"/>
</dbReference>
<dbReference type="PANTHER" id="PTHR19957">
    <property type="entry name" value="SYNTAXIN"/>
    <property type="match status" value="1"/>
</dbReference>
<keyword evidence="6 10" id="KW-1133">Transmembrane helix</keyword>
<keyword evidence="3" id="KW-0813">Transport</keyword>
<evidence type="ECO:0000256" key="2">
    <source>
        <dbReference type="ARBA" id="ARBA00009063"/>
    </source>
</evidence>
<comment type="subcellular location">
    <subcellularLocation>
        <location evidence="1">Golgi apparatus membrane</location>
        <topology evidence="1">Single-pass type IV membrane protein</topology>
    </subcellularLocation>
</comment>
<keyword evidence="8" id="KW-0175">Coiled coil</keyword>
<protein>
    <recommendedName>
        <fullName evidence="11">t-SNARE coiled-coil homology domain-containing protein</fullName>
    </recommendedName>
</protein>
<dbReference type="SMART" id="SM00397">
    <property type="entry name" value="t_SNARE"/>
    <property type="match status" value="1"/>
</dbReference>
<dbReference type="GO" id="GO:0005484">
    <property type="term" value="F:SNAP receptor activity"/>
    <property type="evidence" value="ECO:0007669"/>
    <property type="project" value="InterPro"/>
</dbReference>
<evidence type="ECO:0000259" key="11">
    <source>
        <dbReference type="PROSITE" id="PS50192"/>
    </source>
</evidence>
<dbReference type="SUPFAM" id="SSF47661">
    <property type="entry name" value="t-snare proteins"/>
    <property type="match status" value="1"/>
</dbReference>
<evidence type="ECO:0000256" key="8">
    <source>
        <dbReference type="ARBA" id="ARBA00023054"/>
    </source>
</evidence>
<dbReference type="Proteomes" id="UP001329430">
    <property type="component" value="Chromosome 2"/>
</dbReference>
<comment type="similarity">
    <text evidence="2">Belongs to the syntaxin family.</text>
</comment>
<dbReference type="InterPro" id="IPR010989">
    <property type="entry name" value="SNARE"/>
</dbReference>
<dbReference type="InterPro" id="IPR006012">
    <property type="entry name" value="Syntaxin/epimorphin_CS"/>
</dbReference>
<evidence type="ECO:0000256" key="10">
    <source>
        <dbReference type="SAM" id="Phobius"/>
    </source>
</evidence>
<keyword evidence="5" id="KW-0653">Protein transport</keyword>
<comment type="caution">
    <text evidence="12">The sequence shown here is derived from an EMBL/GenBank/DDBJ whole genome shotgun (WGS) entry which is preliminary data.</text>
</comment>
<evidence type="ECO:0000256" key="6">
    <source>
        <dbReference type="ARBA" id="ARBA00022989"/>
    </source>
</evidence>
<dbReference type="GO" id="GO:0006886">
    <property type="term" value="P:intracellular protein transport"/>
    <property type="evidence" value="ECO:0007669"/>
    <property type="project" value="InterPro"/>
</dbReference>
<dbReference type="PROSITE" id="PS00914">
    <property type="entry name" value="SYNTAXIN"/>
    <property type="match status" value="1"/>
</dbReference>
<evidence type="ECO:0000256" key="5">
    <source>
        <dbReference type="ARBA" id="ARBA00022927"/>
    </source>
</evidence>
<evidence type="ECO:0000313" key="12">
    <source>
        <dbReference type="EMBL" id="KAK5648239.1"/>
    </source>
</evidence>
<name>A0AAN7VQG1_9COLE</name>
<keyword evidence="9 10" id="KW-0472">Membrane</keyword>
<evidence type="ECO:0000256" key="9">
    <source>
        <dbReference type="ARBA" id="ARBA00023136"/>
    </source>
</evidence>
<dbReference type="AlphaFoldDB" id="A0AAN7VQG1"/>
<reference evidence="12 13" key="1">
    <citation type="journal article" date="2024" name="Insects">
        <title>An Improved Chromosome-Level Genome Assembly of the Firefly Pyrocoelia pectoralis.</title>
        <authorList>
            <person name="Fu X."/>
            <person name="Meyer-Rochow V.B."/>
            <person name="Ballantyne L."/>
            <person name="Zhu X."/>
        </authorList>
    </citation>
    <scope>NUCLEOTIDE SEQUENCE [LARGE SCALE GENOMIC DNA]</scope>
    <source>
        <strain evidence="12">XCY_ONT2</strain>
    </source>
</reference>
<gene>
    <name evidence="12" type="ORF">RI129_003131</name>
</gene>
<keyword evidence="7" id="KW-0333">Golgi apparatus</keyword>
<accession>A0AAN7VQG1</accession>
<dbReference type="PANTHER" id="PTHR19957:SF83">
    <property type="entry name" value="SYNTAXIN-16"/>
    <property type="match status" value="1"/>
</dbReference>
<dbReference type="GO" id="GO:0006906">
    <property type="term" value="P:vesicle fusion"/>
    <property type="evidence" value="ECO:0007669"/>
    <property type="project" value="TreeGrafter"/>
</dbReference>
<dbReference type="PROSITE" id="PS50192">
    <property type="entry name" value="T_SNARE"/>
    <property type="match status" value="1"/>
</dbReference>
<sequence>MVTRNLTEVFMLMRNNAMRNRHIYAEDVSENMALVELYDVEQEAAENNRMPPAWIDQLEEAQFTLTKLKTKISELNMLHSQHLHKPTFDENSDEELLIEGCTSEITSMFNNIHRIVQFIKSHVYEGTPKERLLTANVLRSLANALQDLSINFRASQNAYIKQLKSREERSKMYFENSTFENDFDIFTNQSENIDDFFVNSSKHMTQQQLLYLEEENMQMAQQREHEVNVVVKSIVELNEIFKDLSQMVSDQGSVLDRIDYNIEQTHTQVYEGFKQLQKADSYQRKNRKMWAIIILAATTILLVFILIVVKS</sequence>
<dbReference type="CDD" id="cd15845">
    <property type="entry name" value="SNARE_syntaxin16"/>
    <property type="match status" value="1"/>
</dbReference>
<dbReference type="GO" id="GO:0031201">
    <property type="term" value="C:SNARE complex"/>
    <property type="evidence" value="ECO:0007669"/>
    <property type="project" value="TreeGrafter"/>
</dbReference>
<evidence type="ECO:0000313" key="13">
    <source>
        <dbReference type="Proteomes" id="UP001329430"/>
    </source>
</evidence>
<dbReference type="GO" id="GO:0000149">
    <property type="term" value="F:SNARE binding"/>
    <property type="evidence" value="ECO:0007669"/>
    <property type="project" value="TreeGrafter"/>
</dbReference>
<dbReference type="Pfam" id="PF05739">
    <property type="entry name" value="SNARE"/>
    <property type="match status" value="1"/>
</dbReference>
<feature type="transmembrane region" description="Helical" evidence="10">
    <location>
        <begin position="289"/>
        <end position="309"/>
    </location>
</feature>
<dbReference type="InterPro" id="IPR045242">
    <property type="entry name" value="Syntaxin"/>
</dbReference>
<evidence type="ECO:0000256" key="1">
    <source>
        <dbReference type="ARBA" id="ARBA00004409"/>
    </source>
</evidence>
<dbReference type="InterPro" id="IPR000727">
    <property type="entry name" value="T_SNARE_dom"/>
</dbReference>
<evidence type="ECO:0000256" key="4">
    <source>
        <dbReference type="ARBA" id="ARBA00022692"/>
    </source>
</evidence>
<evidence type="ECO:0000256" key="3">
    <source>
        <dbReference type="ARBA" id="ARBA00022448"/>
    </source>
</evidence>
<feature type="domain" description="T-SNARE coiled-coil homology" evidence="11">
    <location>
        <begin position="217"/>
        <end position="279"/>
    </location>
</feature>
<keyword evidence="13" id="KW-1185">Reference proteome</keyword>
<evidence type="ECO:0000256" key="7">
    <source>
        <dbReference type="ARBA" id="ARBA00023034"/>
    </source>
</evidence>
<dbReference type="Gene3D" id="1.20.58.70">
    <property type="match status" value="1"/>
</dbReference>
<keyword evidence="4 10" id="KW-0812">Transmembrane</keyword>